<feature type="compositionally biased region" description="Acidic residues" evidence="2">
    <location>
        <begin position="79"/>
        <end position="136"/>
    </location>
</feature>
<evidence type="ECO:0000256" key="2">
    <source>
        <dbReference type="SAM" id="MobiDB-lite"/>
    </source>
</evidence>
<dbReference type="AlphaFoldDB" id="A0A2T0WY03"/>
<evidence type="ECO:0000313" key="4">
    <source>
        <dbReference type="EMBL" id="PRY91572.1"/>
    </source>
</evidence>
<evidence type="ECO:0000313" key="5">
    <source>
        <dbReference type="Proteomes" id="UP000238392"/>
    </source>
</evidence>
<feature type="compositionally biased region" description="Basic and acidic residues" evidence="2">
    <location>
        <begin position="8"/>
        <end position="18"/>
    </location>
</feature>
<feature type="coiled-coil region" evidence="1">
    <location>
        <begin position="284"/>
        <end position="325"/>
    </location>
</feature>
<evidence type="ECO:0000256" key="3">
    <source>
        <dbReference type="SAM" id="Phobius"/>
    </source>
</evidence>
<feature type="region of interest" description="Disordered" evidence="2">
    <location>
        <begin position="1"/>
        <end position="144"/>
    </location>
</feature>
<protein>
    <recommendedName>
        <fullName evidence="6">Inner membrane protein</fullName>
    </recommendedName>
</protein>
<keyword evidence="3" id="KW-0472">Membrane</keyword>
<gene>
    <name evidence="4" type="ORF">CLV74_103157</name>
</gene>
<evidence type="ECO:0008006" key="6">
    <source>
        <dbReference type="Google" id="ProtNLM"/>
    </source>
</evidence>
<comment type="caution">
    <text evidence="4">The sequence shown here is derived from an EMBL/GenBank/DDBJ whole genome shotgun (WGS) entry which is preliminary data.</text>
</comment>
<evidence type="ECO:0000256" key="1">
    <source>
        <dbReference type="SAM" id="Coils"/>
    </source>
</evidence>
<feature type="compositionally biased region" description="Low complexity" evidence="2">
    <location>
        <begin position="19"/>
        <end position="34"/>
    </location>
</feature>
<keyword evidence="1" id="KW-0175">Coiled coil</keyword>
<reference evidence="4 5" key="1">
    <citation type="submission" date="2018-03" db="EMBL/GenBank/DDBJ databases">
        <title>Genomic Encyclopedia of Archaeal and Bacterial Type Strains, Phase II (KMG-II): from individual species to whole genera.</title>
        <authorList>
            <person name="Goeker M."/>
        </authorList>
    </citation>
    <scope>NUCLEOTIDE SEQUENCE [LARGE SCALE GENOMIC DNA]</scope>
    <source>
        <strain evidence="4 5">DSM 100212</strain>
    </source>
</reference>
<accession>A0A2T0WY03</accession>
<dbReference type="Proteomes" id="UP000238392">
    <property type="component" value="Unassembled WGS sequence"/>
</dbReference>
<dbReference type="OrthoDB" id="7659420at2"/>
<proteinExistence type="predicted"/>
<feature type="compositionally biased region" description="Acidic residues" evidence="2">
    <location>
        <begin position="35"/>
        <end position="62"/>
    </location>
</feature>
<keyword evidence="3" id="KW-0812">Transmembrane</keyword>
<dbReference type="Gene3D" id="1.10.287.1490">
    <property type="match status" value="1"/>
</dbReference>
<sequence>MAKRSSKAQKEAAEETNKVETPIEVTEETTVTVEETTEVVSEDATPEAEVVADETVVEEAVEEAVSQAEDQPEDAPAAAEEETVAEVETTEGTEEVALEEASEPTIEDAEIIEETVTEDVTETTVEEPAADPEPEEKPEVAAVQETPAPVVTEKVIERVERKGGFFPMLLGGVAAAAIGFGVTTYMYQVGPFAAGAEAAEEESSTAQMQSDLGALSDRLNALENAAAPEMPDLGPVNASVSGLTDQLGALTGQIGGLGEQLTALDTRLTELEQRPIEASSEAAVSSFEDAVAGLRKEIEDQRVQIEDMAAEAVEAEKAAEETSRQALARAAMTRLQSSLDAGTPFAPALSDLQGVSAVEVPATLSTLAEDGIPSLAQLQASYPDYARDALGEARALTAEGDTQERLGAFLLNQLGARSLEPKEGDSADAVLSRAEAAVKDARLSDALSEISALPEAARAAMAPWVEQAQLRQDALAAAETLSQNLNSN</sequence>
<feature type="compositionally biased region" description="Low complexity" evidence="2">
    <location>
        <begin position="63"/>
        <end position="78"/>
    </location>
</feature>
<dbReference type="EMBL" id="PVTQ01000003">
    <property type="protein sequence ID" value="PRY91572.1"/>
    <property type="molecule type" value="Genomic_DNA"/>
</dbReference>
<dbReference type="RefSeq" id="WP_106263243.1">
    <property type="nucleotide sequence ID" value="NZ_PVTQ01000003.1"/>
</dbReference>
<keyword evidence="3" id="KW-1133">Transmembrane helix</keyword>
<keyword evidence="5" id="KW-1185">Reference proteome</keyword>
<name>A0A2T0WY03_9RHOB</name>
<feature type="transmembrane region" description="Helical" evidence="3">
    <location>
        <begin position="164"/>
        <end position="187"/>
    </location>
</feature>
<organism evidence="4 5">
    <name type="scientific">Donghicola tyrosinivorans</name>
    <dbReference type="NCBI Taxonomy" id="1652492"/>
    <lineage>
        <taxon>Bacteria</taxon>
        <taxon>Pseudomonadati</taxon>
        <taxon>Pseudomonadota</taxon>
        <taxon>Alphaproteobacteria</taxon>
        <taxon>Rhodobacterales</taxon>
        <taxon>Roseobacteraceae</taxon>
        <taxon>Donghicola</taxon>
    </lineage>
</organism>